<sequence length="806" mass="91091">MDLDFKLQNLLSKLSGVKPSGNGHVAHCPGDGHAHGDKNRSLSVTVVDNKILLNCFTGCDPKEILNKLDMTWADLFPDSEQKTITATGGLTIDALAKDKGFPTDFLTSLGVSQGRNHVKIRYSLEDGTPAPRQRIRVALKAKDGSKWARGKGAVIPYGLWKLPEAREKGFIVFVEGESDSWTLWYHDFPALGFPGADMAGKLKLKHVDGIPKIYAVREPDQGGEAFIAGITKQFSSWKTWQGELFEVRLSELTGAKDPNDLHKREQSKFKEIFQNALDTAMRIEIKYEEKKSEKKAVQDIIAQGNFLTDLGNAARLVSNYGQNIRYCYQWGKWLLWDGKRWVKDNTGGIYRLAKETVRRMYAEASDIPDEDTRRALVNHALKSESEARLRAMVNLAQSEPGIPVTTEELDKDQWLLNCLNGTLDLRTGELRPHKREDLSTKIIPVEYNPEAKCPMFEKFLNDIFAENENLITFMRKAIGYSLTGSTREQVVFILYGTGANGKSVLIALIMSLLGDYALQTPTETLMVQKNEGIRNDLARLKGARFVSAVESDEGRRLSESVIKQLTGQDTISARFLHQEFFDFVPECKIFLATNHRPEIRGSDHGIWRRIRLIPFNVKFEDVKQGDDSFKGKRQDKDLLNKLKRELPGILAWAVKGCLKWQREGLEQPEEVKAATMAYQTEMDSIMNFISECCNVNIQDVKTASGVLHNVYTKWCLTNGERAVSNKKFSQRLELAGYTKERGSDGRVYWYGIGILASERNPEGYEGSEGRLPFSPIREKNIEKRVVGLQTLQTLQSTSNDDEDRWE</sequence>
<dbReference type="InterPro" id="IPR027417">
    <property type="entry name" value="P-loop_NTPase"/>
</dbReference>
<dbReference type="SMART" id="SM00885">
    <property type="entry name" value="D5_N"/>
    <property type="match status" value="1"/>
</dbReference>
<dbReference type="Gene3D" id="3.40.50.300">
    <property type="entry name" value="P-loop containing nucleotide triphosphate hydrolases"/>
    <property type="match status" value="1"/>
</dbReference>
<evidence type="ECO:0000256" key="4">
    <source>
        <dbReference type="ARBA" id="ARBA00022840"/>
    </source>
</evidence>
<comment type="caution">
    <text evidence="6">The sequence shown here is derived from an EMBL/GenBank/DDBJ whole genome shotgun (WGS) entry which is preliminary data.</text>
</comment>
<dbReference type="InterPro" id="IPR051620">
    <property type="entry name" value="ORF904-like_C"/>
</dbReference>
<dbReference type="InterPro" id="IPR014015">
    <property type="entry name" value="Helicase_SF3_DNA-vir"/>
</dbReference>
<dbReference type="Pfam" id="PF03288">
    <property type="entry name" value="Pox_D5"/>
    <property type="match status" value="1"/>
</dbReference>
<name>A0A9X4H4V9_9FIRM</name>
<dbReference type="AlphaFoldDB" id="A0A9X4H4V9"/>
<dbReference type="Pfam" id="PF08706">
    <property type="entry name" value="D5_N"/>
    <property type="match status" value="1"/>
</dbReference>
<dbReference type="GO" id="GO:0005524">
    <property type="term" value="F:ATP binding"/>
    <property type="evidence" value="ECO:0007669"/>
    <property type="project" value="UniProtKB-KW"/>
</dbReference>
<organism evidence="6 7">
    <name type="scientific">Pelotomaculum isophthalicicum JI</name>
    <dbReference type="NCBI Taxonomy" id="947010"/>
    <lineage>
        <taxon>Bacteria</taxon>
        <taxon>Bacillati</taxon>
        <taxon>Bacillota</taxon>
        <taxon>Clostridia</taxon>
        <taxon>Eubacteriales</taxon>
        <taxon>Desulfotomaculaceae</taxon>
        <taxon>Pelotomaculum</taxon>
    </lineage>
</organism>
<evidence type="ECO:0000313" key="6">
    <source>
        <dbReference type="EMBL" id="MDF9409063.1"/>
    </source>
</evidence>
<keyword evidence="2" id="KW-0378">Hydrolase</keyword>
<protein>
    <submittedName>
        <fullName evidence="6">Phage/plasmid primase, P4 family</fullName>
    </submittedName>
</protein>
<evidence type="ECO:0000256" key="1">
    <source>
        <dbReference type="ARBA" id="ARBA00022741"/>
    </source>
</evidence>
<dbReference type="SUPFAM" id="SSF52540">
    <property type="entry name" value="P-loop containing nucleoside triphosphate hydrolases"/>
    <property type="match status" value="1"/>
</dbReference>
<evidence type="ECO:0000313" key="7">
    <source>
        <dbReference type="Proteomes" id="UP001154312"/>
    </source>
</evidence>
<keyword evidence="1" id="KW-0547">Nucleotide-binding</keyword>
<evidence type="ECO:0000256" key="2">
    <source>
        <dbReference type="ARBA" id="ARBA00022801"/>
    </source>
</evidence>
<dbReference type="InterPro" id="IPR014818">
    <property type="entry name" value="Phage/plasmid_primase_P4_C"/>
</dbReference>
<dbReference type="PANTHER" id="PTHR35372:SF2">
    <property type="entry name" value="SF3 HELICASE DOMAIN-CONTAINING PROTEIN"/>
    <property type="match status" value="1"/>
</dbReference>
<keyword evidence="7" id="KW-1185">Reference proteome</keyword>
<dbReference type="InterPro" id="IPR006500">
    <property type="entry name" value="Helicase_put_C_phage/plasmid"/>
</dbReference>
<keyword evidence="3" id="KW-0347">Helicase</keyword>
<dbReference type="Gene3D" id="3.40.1360.10">
    <property type="match status" value="1"/>
</dbReference>
<dbReference type="InterPro" id="IPR004968">
    <property type="entry name" value="DNA_primase/NTPase_C"/>
</dbReference>
<accession>A0A9X4H4V9</accession>
<evidence type="ECO:0000259" key="5">
    <source>
        <dbReference type="PROSITE" id="PS51206"/>
    </source>
</evidence>
<dbReference type="Pfam" id="PF19263">
    <property type="entry name" value="DUF5906"/>
    <property type="match status" value="1"/>
</dbReference>
<dbReference type="Proteomes" id="UP001154312">
    <property type="component" value="Unassembled WGS sequence"/>
</dbReference>
<proteinExistence type="predicted"/>
<dbReference type="PROSITE" id="PS51206">
    <property type="entry name" value="SF3_HELICASE_1"/>
    <property type="match status" value="1"/>
</dbReference>
<dbReference type="PANTHER" id="PTHR35372">
    <property type="entry name" value="ATP BINDING PROTEIN-RELATED"/>
    <property type="match status" value="1"/>
</dbReference>
<dbReference type="NCBIfam" id="TIGR01613">
    <property type="entry name" value="primase_Cterm"/>
    <property type="match status" value="1"/>
</dbReference>
<feature type="domain" description="SF3 helicase" evidence="5">
    <location>
        <begin position="469"/>
        <end position="628"/>
    </location>
</feature>
<evidence type="ECO:0000256" key="3">
    <source>
        <dbReference type="ARBA" id="ARBA00022806"/>
    </source>
</evidence>
<keyword evidence="4" id="KW-0067">ATP-binding</keyword>
<dbReference type="EMBL" id="JAKOAV010000023">
    <property type="protein sequence ID" value="MDF9409063.1"/>
    <property type="molecule type" value="Genomic_DNA"/>
</dbReference>
<reference evidence="6" key="1">
    <citation type="submission" date="2022-02" db="EMBL/GenBank/DDBJ databases">
        <authorList>
            <person name="Leng L."/>
        </authorList>
    </citation>
    <scope>NUCLEOTIDE SEQUENCE</scope>
    <source>
        <strain evidence="6">JI</strain>
    </source>
</reference>
<dbReference type="InterPro" id="IPR045455">
    <property type="entry name" value="NrS-1_pol-like_helicase"/>
</dbReference>
<dbReference type="RefSeq" id="WP_277444485.1">
    <property type="nucleotide sequence ID" value="NZ_JAKOAV010000023.1"/>
</dbReference>
<gene>
    <name evidence="6" type="ORF">L7E55_11940</name>
</gene>
<dbReference type="GO" id="GO:0016787">
    <property type="term" value="F:hydrolase activity"/>
    <property type="evidence" value="ECO:0007669"/>
    <property type="project" value="UniProtKB-KW"/>
</dbReference>
<dbReference type="GO" id="GO:0004386">
    <property type="term" value="F:helicase activity"/>
    <property type="evidence" value="ECO:0007669"/>
    <property type="project" value="UniProtKB-KW"/>
</dbReference>